<evidence type="ECO:0000256" key="2">
    <source>
        <dbReference type="ARBA" id="ARBA00022692"/>
    </source>
</evidence>
<keyword evidence="3 5" id="KW-1133">Transmembrane helix</keyword>
<organism evidence="7 8">
    <name type="scientific">Umezawaea tangerina</name>
    <dbReference type="NCBI Taxonomy" id="84725"/>
    <lineage>
        <taxon>Bacteria</taxon>
        <taxon>Bacillati</taxon>
        <taxon>Actinomycetota</taxon>
        <taxon>Actinomycetes</taxon>
        <taxon>Pseudonocardiales</taxon>
        <taxon>Pseudonocardiaceae</taxon>
        <taxon>Umezawaea</taxon>
    </lineage>
</organism>
<comment type="subcellular location">
    <subcellularLocation>
        <location evidence="1">Membrane</location>
        <topology evidence="1">Multi-pass membrane protein</topology>
    </subcellularLocation>
</comment>
<evidence type="ECO:0000256" key="3">
    <source>
        <dbReference type="ARBA" id="ARBA00022989"/>
    </source>
</evidence>
<feature type="transmembrane region" description="Helical" evidence="5">
    <location>
        <begin position="81"/>
        <end position="102"/>
    </location>
</feature>
<feature type="transmembrane region" description="Helical" evidence="5">
    <location>
        <begin position="148"/>
        <end position="166"/>
    </location>
</feature>
<dbReference type="OrthoDB" id="3430313at2"/>
<dbReference type="GO" id="GO:0030416">
    <property type="term" value="P:methylamine metabolic process"/>
    <property type="evidence" value="ECO:0007669"/>
    <property type="project" value="InterPro"/>
</dbReference>
<evidence type="ECO:0000313" key="8">
    <source>
        <dbReference type="Proteomes" id="UP000239494"/>
    </source>
</evidence>
<comment type="caution">
    <text evidence="7">The sequence shown here is derived from an EMBL/GenBank/DDBJ whole genome shotgun (WGS) entry which is preliminary data.</text>
</comment>
<keyword evidence="4 5" id="KW-0472">Membrane</keyword>
<evidence type="ECO:0000259" key="6">
    <source>
        <dbReference type="Pfam" id="PF07291"/>
    </source>
</evidence>
<name>A0A2T0T7A7_9PSEU</name>
<feature type="domain" description="Methylamine utilisation protein MauE" evidence="6">
    <location>
        <begin position="1"/>
        <end position="139"/>
    </location>
</feature>
<dbReference type="Proteomes" id="UP000239494">
    <property type="component" value="Unassembled WGS sequence"/>
</dbReference>
<proteinExistence type="predicted"/>
<sequence length="184" mass="18643">MDHLGFACRCLIGLVCGVSVIGKLRGRAAFREFAATTRVLLIASSPVSRISHATARVVGGAVVAAEASVVLLLLVPGAGRIGLGLAMVLMAAFGHGIAAAIRRGVRTSCRCFGASSTPLGARHLVRNAALFLVAATGLLIGPVGDADLAGLVVAGGAAAVLALLVVRLDDLVDLFTPQLSTRRN</sequence>
<dbReference type="Pfam" id="PF07291">
    <property type="entry name" value="MauE"/>
    <property type="match status" value="1"/>
</dbReference>
<dbReference type="EMBL" id="PVTF01000005">
    <property type="protein sequence ID" value="PRY41533.1"/>
    <property type="molecule type" value="Genomic_DNA"/>
</dbReference>
<reference evidence="7 8" key="1">
    <citation type="submission" date="2018-03" db="EMBL/GenBank/DDBJ databases">
        <title>Genomic Encyclopedia of Archaeal and Bacterial Type Strains, Phase II (KMG-II): from individual species to whole genera.</title>
        <authorList>
            <person name="Goeker M."/>
        </authorList>
    </citation>
    <scope>NUCLEOTIDE SEQUENCE [LARGE SCALE GENOMIC DNA]</scope>
    <source>
        <strain evidence="7 8">DSM 44720</strain>
    </source>
</reference>
<dbReference type="GO" id="GO:0016020">
    <property type="term" value="C:membrane"/>
    <property type="evidence" value="ECO:0007669"/>
    <property type="project" value="UniProtKB-SubCell"/>
</dbReference>
<dbReference type="AlphaFoldDB" id="A0A2T0T7A7"/>
<evidence type="ECO:0000256" key="5">
    <source>
        <dbReference type="SAM" id="Phobius"/>
    </source>
</evidence>
<gene>
    <name evidence="7" type="ORF">CLV43_105291</name>
</gene>
<feature type="transmembrane region" description="Helical" evidence="5">
    <location>
        <begin position="123"/>
        <end position="142"/>
    </location>
</feature>
<dbReference type="RefSeq" id="WP_106188546.1">
    <property type="nucleotide sequence ID" value="NZ_PVTF01000005.1"/>
</dbReference>
<feature type="transmembrane region" description="Helical" evidence="5">
    <location>
        <begin position="57"/>
        <end position="75"/>
    </location>
</feature>
<accession>A0A2T0T7A7</accession>
<dbReference type="InterPro" id="IPR009908">
    <property type="entry name" value="Methylamine_util_MauE"/>
</dbReference>
<evidence type="ECO:0000256" key="1">
    <source>
        <dbReference type="ARBA" id="ARBA00004141"/>
    </source>
</evidence>
<keyword evidence="8" id="KW-1185">Reference proteome</keyword>
<keyword evidence="2 5" id="KW-0812">Transmembrane</keyword>
<protein>
    <recommendedName>
        <fullName evidence="6">Methylamine utilisation protein MauE domain-containing protein</fullName>
    </recommendedName>
</protein>
<feature type="transmembrane region" description="Helical" evidence="5">
    <location>
        <begin position="6"/>
        <end position="24"/>
    </location>
</feature>
<evidence type="ECO:0000313" key="7">
    <source>
        <dbReference type="EMBL" id="PRY41533.1"/>
    </source>
</evidence>
<evidence type="ECO:0000256" key="4">
    <source>
        <dbReference type="ARBA" id="ARBA00023136"/>
    </source>
</evidence>